<protein>
    <submittedName>
        <fullName evidence="1">Uncharacterized protein</fullName>
    </submittedName>
</protein>
<dbReference type="EMBL" id="JAVHNR010000004">
    <property type="protein sequence ID" value="KAK6344827.1"/>
    <property type="molecule type" value="Genomic_DNA"/>
</dbReference>
<sequence length="977" mass="109948">MVDCFICGVLASTDVCHVEPECHSWWLYVRFLHFDLSAPRYPLEDPGQDISVPWVTGPGKVLDNLRDPPHQECPYIRIPPAPGADLVTYNPFLSRVMGRVYPPHTFPPTSACYPVHSFCWDMFTFLAGARVHTYPPEKLMLLYRVLGSLPFTDRGVEWGSQHGDYQNYYSNVPIDYGAYANNPTLIPAPSTWFPEGIEAHPIVLPPGEPRTFPEVPTLFPGLSPDAYDAILSRLDLPTLIAMTKMEAPAGHDTHKVMDPVWEGLFDPHSDMGFMASPAVNGSWIGRLKNAGPNINWHSVCIHAQRLTWRSGGVQNRKRIWGRCIEISKLIDDIYECEQLHFDHHVNYPFLGQRPIASDRFLLPRSKLDLEIPFIVQVLPQWEHDQDPEDYEDMRVVSTRGLTDYCATDEIGVTFVGTGQLKYLTGLYFLRNEARVDGIGWVNERKMKRVKLNCAAPFSITVAANQNGIVDISIAESGLKWLGGGVNLKGAATMRRTFHPLPDSDQEVIQIAAIVDLDAYRIKRLGFLSPSLVIDNESEALTCQIMWKGNPPIEQTVNKSLNGDTYCGALSCVTKPYDPTSNKATLSKELLFEKIKRGSGNPFGSFDFGDHPLEFFTCYVDNNSMINGLTFCSDIKIDGLWEMEWTIGYKEGTPVSFPLDPEQDEGIKWLGVIFKQDIELLEPPMLSGFTMYTTCDRRFHLDLGEASGYSYTKKTFMPKLGHKITGLYGEIGFVPSLKRWGILGLGTITTIDPMLRACMTLPGPIAPGNAQFNPRADIVVHGPIGDYGLLEKFISHVDFTGCKSIDIYMMAEEAEDYISGFVVKYRGDNDKGLPGKQVVVGRIMGSVLYDEIEFDEESGERLTEIRIHEQKSPYSFEVERQHMDPENPIIRYYGEPEGPFSVHAIELYTSSGNCLQLPCSYFEEEDRPASNIYKIKLDVCQHLLWVFGESGDWIKGFESDEKWFKLRGKLIQGGVVVA</sequence>
<reference evidence="1 2" key="1">
    <citation type="submission" date="2019-10" db="EMBL/GenBank/DDBJ databases">
        <authorList>
            <person name="Palmer J.M."/>
        </authorList>
    </citation>
    <scope>NUCLEOTIDE SEQUENCE [LARGE SCALE GENOMIC DNA]</scope>
    <source>
        <strain evidence="1 2">TWF718</strain>
    </source>
</reference>
<keyword evidence="2" id="KW-1185">Reference proteome</keyword>
<organism evidence="1 2">
    <name type="scientific">Orbilia javanica</name>
    <dbReference type="NCBI Taxonomy" id="47235"/>
    <lineage>
        <taxon>Eukaryota</taxon>
        <taxon>Fungi</taxon>
        <taxon>Dikarya</taxon>
        <taxon>Ascomycota</taxon>
        <taxon>Pezizomycotina</taxon>
        <taxon>Orbiliomycetes</taxon>
        <taxon>Orbiliales</taxon>
        <taxon>Orbiliaceae</taxon>
        <taxon>Orbilia</taxon>
    </lineage>
</organism>
<evidence type="ECO:0000313" key="1">
    <source>
        <dbReference type="EMBL" id="KAK6344827.1"/>
    </source>
</evidence>
<comment type="caution">
    <text evidence="1">The sequence shown here is derived from an EMBL/GenBank/DDBJ whole genome shotgun (WGS) entry which is preliminary data.</text>
</comment>
<evidence type="ECO:0000313" key="2">
    <source>
        <dbReference type="Proteomes" id="UP001313282"/>
    </source>
</evidence>
<dbReference type="AlphaFoldDB" id="A0AAN8NUW9"/>
<accession>A0AAN8NUW9</accession>
<dbReference type="Proteomes" id="UP001313282">
    <property type="component" value="Unassembled WGS sequence"/>
</dbReference>
<name>A0AAN8NUW9_9PEZI</name>
<gene>
    <name evidence="1" type="ORF">TWF718_006780</name>
</gene>
<proteinExistence type="predicted"/>